<name>A0A5J6MPT9_9PROT</name>
<reference evidence="2 3" key="1">
    <citation type="submission" date="2019-08" db="EMBL/GenBank/DDBJ databases">
        <title>Hyperibacter terrae gen. nov., sp. nov. and Hyperibacter viscosus sp. nov., two new members in the family Rhodospirillaceae isolated from the rhizosphere of Hypericum perforatum.</title>
        <authorList>
            <person name="Noviana Z."/>
        </authorList>
    </citation>
    <scope>NUCLEOTIDE SEQUENCE [LARGE SCALE GENOMIC DNA]</scope>
    <source>
        <strain evidence="2 3">R5913</strain>
    </source>
</reference>
<evidence type="ECO:0000313" key="3">
    <source>
        <dbReference type="Proteomes" id="UP000326202"/>
    </source>
</evidence>
<dbReference type="CDD" id="cd07262">
    <property type="entry name" value="VOC_like"/>
    <property type="match status" value="1"/>
</dbReference>
<accession>A0A5J6MPT9</accession>
<dbReference type="PANTHER" id="PTHR35006:SF1">
    <property type="entry name" value="BLL2941 PROTEIN"/>
    <property type="match status" value="1"/>
</dbReference>
<dbReference type="GO" id="GO:0016829">
    <property type="term" value="F:lyase activity"/>
    <property type="evidence" value="ECO:0007669"/>
    <property type="project" value="UniProtKB-KW"/>
</dbReference>
<dbReference type="OrthoDB" id="9807407at2"/>
<dbReference type="PROSITE" id="PS51819">
    <property type="entry name" value="VOC"/>
    <property type="match status" value="1"/>
</dbReference>
<keyword evidence="2" id="KW-0456">Lyase</keyword>
<dbReference type="Gene3D" id="3.10.180.10">
    <property type="entry name" value="2,3-Dihydroxybiphenyl 1,2-Dioxygenase, domain 1"/>
    <property type="match status" value="1"/>
</dbReference>
<dbReference type="PANTHER" id="PTHR35006">
    <property type="entry name" value="GLYOXALASE FAMILY PROTEIN (AFU_ORTHOLOGUE AFUA_5G14830)"/>
    <property type="match status" value="1"/>
</dbReference>
<dbReference type="Pfam" id="PF00903">
    <property type="entry name" value="Glyoxalase"/>
    <property type="match status" value="1"/>
</dbReference>
<dbReference type="EMBL" id="CP042906">
    <property type="protein sequence ID" value="QEX19598.1"/>
    <property type="molecule type" value="Genomic_DNA"/>
</dbReference>
<dbReference type="Proteomes" id="UP000326202">
    <property type="component" value="Chromosome"/>
</dbReference>
<sequence length="138" mass="15101">MTTRPNGCFSHVTLGSNDLKRSVDFYDAVLSPLGLSLLFPYEGEAYGYGRKGIDTQGAPVWILKPFDGRAAVPGNGVHVAFIAPNRHAVDLFYSNALKHGGKDEGKPGLRPQYHAHYYAAYVRDPDGNKLQAVCHDPE</sequence>
<evidence type="ECO:0000313" key="2">
    <source>
        <dbReference type="EMBL" id="QEX19598.1"/>
    </source>
</evidence>
<keyword evidence="3" id="KW-1185">Reference proteome</keyword>
<proteinExistence type="predicted"/>
<feature type="domain" description="VOC" evidence="1">
    <location>
        <begin position="8"/>
        <end position="135"/>
    </location>
</feature>
<dbReference type="RefSeq" id="WP_151179652.1">
    <property type="nucleotide sequence ID" value="NZ_CP042906.1"/>
</dbReference>
<dbReference type="InterPro" id="IPR004360">
    <property type="entry name" value="Glyas_Fos-R_dOase_dom"/>
</dbReference>
<dbReference type="InterPro" id="IPR029068">
    <property type="entry name" value="Glyas_Bleomycin-R_OHBP_Dase"/>
</dbReference>
<protein>
    <submittedName>
        <fullName evidence="2">Lactoylglutathione lyase</fullName>
    </submittedName>
</protein>
<dbReference type="InterPro" id="IPR037523">
    <property type="entry name" value="VOC_core"/>
</dbReference>
<dbReference type="AlphaFoldDB" id="A0A5J6MPT9"/>
<dbReference type="SUPFAM" id="SSF54593">
    <property type="entry name" value="Glyoxalase/Bleomycin resistance protein/Dihydroxybiphenyl dioxygenase"/>
    <property type="match status" value="1"/>
</dbReference>
<gene>
    <name evidence="2" type="ORF">FRZ44_49130</name>
</gene>
<organism evidence="2 3">
    <name type="scientific">Hypericibacter terrae</name>
    <dbReference type="NCBI Taxonomy" id="2602015"/>
    <lineage>
        <taxon>Bacteria</taxon>
        <taxon>Pseudomonadati</taxon>
        <taxon>Pseudomonadota</taxon>
        <taxon>Alphaproteobacteria</taxon>
        <taxon>Rhodospirillales</taxon>
        <taxon>Dongiaceae</taxon>
        <taxon>Hypericibacter</taxon>
    </lineage>
</organism>
<evidence type="ECO:0000259" key="1">
    <source>
        <dbReference type="PROSITE" id="PS51819"/>
    </source>
</evidence>
<dbReference type="KEGG" id="htq:FRZ44_49130"/>